<comment type="caution">
    <text evidence="2">The sequence shown here is derived from an EMBL/GenBank/DDBJ whole genome shotgun (WGS) entry which is preliminary data.</text>
</comment>
<keyword evidence="1" id="KW-0812">Transmembrane</keyword>
<dbReference type="EMBL" id="NHTK01006103">
    <property type="protein sequence ID" value="PPQ63936.1"/>
    <property type="molecule type" value="Genomic_DNA"/>
</dbReference>
<evidence type="ECO:0008006" key="4">
    <source>
        <dbReference type="Google" id="ProtNLM"/>
    </source>
</evidence>
<protein>
    <recommendedName>
        <fullName evidence="4">MARVEL domain-containing protein</fullName>
    </recommendedName>
</protein>
<feature type="transmembrane region" description="Helical" evidence="1">
    <location>
        <begin position="87"/>
        <end position="110"/>
    </location>
</feature>
<dbReference type="AlphaFoldDB" id="A0A409VAL9"/>
<dbReference type="InParanoid" id="A0A409VAL9"/>
<accession>A0A409VAL9</accession>
<dbReference type="OrthoDB" id="2628419at2759"/>
<evidence type="ECO:0000313" key="3">
    <source>
        <dbReference type="Proteomes" id="UP000284842"/>
    </source>
</evidence>
<evidence type="ECO:0000256" key="1">
    <source>
        <dbReference type="SAM" id="Phobius"/>
    </source>
</evidence>
<feature type="transmembrane region" description="Helical" evidence="1">
    <location>
        <begin position="44"/>
        <end position="66"/>
    </location>
</feature>
<keyword evidence="1" id="KW-1133">Transmembrane helix</keyword>
<dbReference type="Proteomes" id="UP000284842">
    <property type="component" value="Unassembled WGS sequence"/>
</dbReference>
<organism evidence="2 3">
    <name type="scientific">Panaeolus cyanescens</name>
    <dbReference type="NCBI Taxonomy" id="181874"/>
    <lineage>
        <taxon>Eukaryota</taxon>
        <taxon>Fungi</taxon>
        <taxon>Dikarya</taxon>
        <taxon>Basidiomycota</taxon>
        <taxon>Agaricomycotina</taxon>
        <taxon>Agaricomycetes</taxon>
        <taxon>Agaricomycetidae</taxon>
        <taxon>Agaricales</taxon>
        <taxon>Agaricineae</taxon>
        <taxon>Galeropsidaceae</taxon>
        <taxon>Panaeolus</taxon>
    </lineage>
</organism>
<feature type="transmembrane region" description="Helical" evidence="1">
    <location>
        <begin position="130"/>
        <end position="154"/>
    </location>
</feature>
<feature type="transmembrane region" description="Helical" evidence="1">
    <location>
        <begin position="166"/>
        <end position="187"/>
    </location>
</feature>
<name>A0A409VAL9_9AGAR</name>
<sequence length="249" mass="27672">MSTTALSPTLLPSMTSVTMALPTQSLSPDNLLASRRDYLTGTTSSLIACVTPMIALMYLVVLSWTYRYSHNNPRPLNKSSSLKIQRYAPAAYVFLVMCSLAEVAIASWLILQYRFNHNYPNIETRTSARLLLFTSSWTVLTGGAYTLLFLHPVWSKRPISSIGAQTIWIFITWLFWVVGAGLVNRALPSLMDQVTCGQIVYCGQIRALFGVAVLESLILTAGMAAMLWLAWQSARYNLHSDSFSMHSSS</sequence>
<proteinExistence type="predicted"/>
<keyword evidence="3" id="KW-1185">Reference proteome</keyword>
<evidence type="ECO:0000313" key="2">
    <source>
        <dbReference type="EMBL" id="PPQ63936.1"/>
    </source>
</evidence>
<keyword evidence="1" id="KW-0472">Membrane</keyword>
<gene>
    <name evidence="2" type="ORF">CVT24_009111</name>
</gene>
<feature type="transmembrane region" description="Helical" evidence="1">
    <location>
        <begin position="207"/>
        <end position="231"/>
    </location>
</feature>
<reference evidence="2 3" key="1">
    <citation type="journal article" date="2018" name="Evol. Lett.">
        <title>Horizontal gene cluster transfer increased hallucinogenic mushroom diversity.</title>
        <authorList>
            <person name="Reynolds H.T."/>
            <person name="Vijayakumar V."/>
            <person name="Gluck-Thaler E."/>
            <person name="Korotkin H.B."/>
            <person name="Matheny P.B."/>
            <person name="Slot J.C."/>
        </authorList>
    </citation>
    <scope>NUCLEOTIDE SEQUENCE [LARGE SCALE GENOMIC DNA]</scope>
    <source>
        <strain evidence="2 3">2629</strain>
    </source>
</reference>